<dbReference type="InterPro" id="IPR022584">
    <property type="entry name" value="DUF2937"/>
</dbReference>
<reference evidence="2" key="1">
    <citation type="journal article" date="2017" name="Appl. Environ. Microbiol.">
        <title>Molecular characterization of an Endozoicomonas-like organism causing infection in king scallop Pecten maximus L.</title>
        <authorList>
            <person name="Cano I."/>
            <person name="van Aerle R."/>
            <person name="Ross S."/>
            <person name="Verner-Jeffreys D.W."/>
            <person name="Paley R.K."/>
            <person name="Rimmer G."/>
            <person name="Ryder D."/>
            <person name="Hooper P."/>
            <person name="Stone D."/>
            <person name="Feist S.W."/>
        </authorList>
    </citation>
    <scope>NUCLEOTIDE SEQUENCE</scope>
</reference>
<keyword evidence="1" id="KW-1133">Transmembrane helix</keyword>
<keyword evidence="1" id="KW-0812">Transmembrane</keyword>
<dbReference type="Pfam" id="PF11157">
    <property type="entry name" value="DUF2937"/>
    <property type="match status" value="1"/>
</dbReference>
<accession>A0A2H9T7B1</accession>
<keyword evidence="1" id="KW-0472">Membrane</keyword>
<evidence type="ECO:0008006" key="3">
    <source>
        <dbReference type="Google" id="ProtNLM"/>
    </source>
</evidence>
<protein>
    <recommendedName>
        <fullName evidence="3">DUF2937 domain-containing protein</fullName>
    </recommendedName>
</protein>
<sequence>MIGQLIDKLIFGAALLVALQIPLLADHYQQFLSGFYEATKCQVERYEATARQYNYPSVGAMINHHLLNPEPSVRADAQQKRETIQQLQEISTGITAFKSGNMVPKVIYMFHPVRYHYLKKTLNNFKPGFPLTLNGLTFGVIVGLLINWIVLWPFILIRRLAQKRLT</sequence>
<evidence type="ECO:0000313" key="2">
    <source>
        <dbReference type="EMBL" id="PJE79111.1"/>
    </source>
</evidence>
<comment type="caution">
    <text evidence="2">The sequence shown here is derived from an EMBL/GenBank/DDBJ whole genome shotgun (WGS) entry which is preliminary data.</text>
</comment>
<dbReference type="EMBL" id="NSIT01000094">
    <property type="protein sequence ID" value="PJE79111.1"/>
    <property type="molecule type" value="Genomic_DNA"/>
</dbReference>
<feature type="transmembrane region" description="Helical" evidence="1">
    <location>
        <begin position="136"/>
        <end position="157"/>
    </location>
</feature>
<proteinExistence type="predicted"/>
<evidence type="ECO:0000256" key="1">
    <source>
        <dbReference type="SAM" id="Phobius"/>
    </source>
</evidence>
<organism evidence="2">
    <name type="scientific">invertebrate metagenome</name>
    <dbReference type="NCBI Taxonomy" id="1711999"/>
    <lineage>
        <taxon>unclassified sequences</taxon>
        <taxon>metagenomes</taxon>
        <taxon>organismal metagenomes</taxon>
    </lineage>
</organism>
<name>A0A2H9T7B1_9ZZZZ</name>
<dbReference type="AlphaFoldDB" id="A0A2H9T7B1"/>
<gene>
    <name evidence="2" type="ORF">CI610_01919</name>
</gene>